<evidence type="ECO:0000313" key="1">
    <source>
        <dbReference type="EMBL" id="QHT81846.1"/>
    </source>
</evidence>
<proteinExistence type="predicted"/>
<dbReference type="AlphaFoldDB" id="A0A6C0HNW3"/>
<protein>
    <recommendedName>
        <fullName evidence="2">FLZ-type domain-containing protein</fullName>
    </recommendedName>
</protein>
<evidence type="ECO:0008006" key="2">
    <source>
        <dbReference type="Google" id="ProtNLM"/>
    </source>
</evidence>
<reference evidence="1" key="1">
    <citation type="journal article" date="2020" name="Nature">
        <title>Giant virus diversity and host interactions through global metagenomics.</title>
        <authorList>
            <person name="Schulz F."/>
            <person name="Roux S."/>
            <person name="Paez-Espino D."/>
            <person name="Jungbluth S."/>
            <person name="Walsh D.A."/>
            <person name="Denef V.J."/>
            <person name="McMahon K.D."/>
            <person name="Konstantinidis K.T."/>
            <person name="Eloe-Fadrosh E.A."/>
            <person name="Kyrpides N.C."/>
            <person name="Woyke T."/>
        </authorList>
    </citation>
    <scope>NUCLEOTIDE SEQUENCE</scope>
    <source>
        <strain evidence="1">GVMAG-M-3300023184-160</strain>
    </source>
</reference>
<organism evidence="1">
    <name type="scientific">viral metagenome</name>
    <dbReference type="NCBI Taxonomy" id="1070528"/>
    <lineage>
        <taxon>unclassified sequences</taxon>
        <taxon>metagenomes</taxon>
        <taxon>organismal metagenomes</taxon>
    </lineage>
</organism>
<sequence length="82" mass="10044">MAHARRVGLLQEVRLEYGFRQYLKSYCYDCIKDIDIPYTRMIHYKEYTFCSEKCATRAMRVRCKRQKRKPSMNELCQMYQAK</sequence>
<accession>A0A6C0HNW3</accession>
<dbReference type="EMBL" id="MN739993">
    <property type="protein sequence ID" value="QHT81846.1"/>
    <property type="molecule type" value="Genomic_DNA"/>
</dbReference>
<name>A0A6C0HNW3_9ZZZZ</name>